<dbReference type="Proteomes" id="UP001370590">
    <property type="component" value="Unassembled WGS sequence"/>
</dbReference>
<dbReference type="InterPro" id="IPR023214">
    <property type="entry name" value="HAD_sf"/>
</dbReference>
<dbReference type="InterPro" id="IPR036412">
    <property type="entry name" value="HAD-like_sf"/>
</dbReference>
<dbReference type="Pfam" id="PF13242">
    <property type="entry name" value="Hydrolase_like"/>
    <property type="match status" value="1"/>
</dbReference>
<comment type="caution">
    <text evidence="1">The sequence shown here is derived from an EMBL/GenBank/DDBJ whole genome shotgun (WGS) entry which is preliminary data.</text>
</comment>
<gene>
    <name evidence="1" type="ORF">R4146_04970</name>
</gene>
<dbReference type="EMBL" id="JAWMWH010000001">
    <property type="protein sequence ID" value="MEJ6400508.1"/>
    <property type="molecule type" value="Genomic_DNA"/>
</dbReference>
<accession>A0ABU8SKS6</accession>
<dbReference type="CDD" id="cd16416">
    <property type="entry name" value="HAD_BsYqeG-like"/>
    <property type="match status" value="1"/>
</dbReference>
<sequence length="175" mass="20299">MIKQFKPTWMVNAIYDLQPAKLKSMGIKAVFTDLDNTVIPWNNPDGTPQLRTWLAELAKFNIRLVVISNNKHARVARAVHNLELEFISRAFKPSPSGINRALNRYHLRNEDVIMVGDQILTDVWASNNAHVRSVLVKPLVDSDAWVTKFNRKLEIIIMKALRKRYPDLKWQEEIK</sequence>
<evidence type="ECO:0000313" key="2">
    <source>
        <dbReference type="Proteomes" id="UP001370590"/>
    </source>
</evidence>
<reference evidence="1 2" key="1">
    <citation type="submission" date="2023-10" db="EMBL/GenBank/DDBJ databases">
        <title>Nicoliella lavandulae sp. nov. isolated from Lavandula angustifolia flowers.</title>
        <authorList>
            <person name="Alcantara C."/>
            <person name="Zuniga M."/>
            <person name="Landete J.M."/>
            <person name="Monedero V."/>
        </authorList>
    </citation>
    <scope>NUCLEOTIDE SEQUENCE [LARGE SCALE GENOMIC DNA]</scope>
    <source>
        <strain evidence="1 2">Es01</strain>
    </source>
</reference>
<dbReference type="NCBIfam" id="TIGR01668">
    <property type="entry name" value="YqeG_hyp_ppase"/>
    <property type="match status" value="1"/>
</dbReference>
<dbReference type="SUPFAM" id="SSF56784">
    <property type="entry name" value="HAD-like"/>
    <property type="match status" value="1"/>
</dbReference>
<keyword evidence="2" id="KW-1185">Reference proteome</keyword>
<organism evidence="1 2">
    <name type="scientific">Nicoliella lavandulae</name>
    <dbReference type="NCBI Taxonomy" id="3082954"/>
    <lineage>
        <taxon>Bacteria</taxon>
        <taxon>Bacillati</taxon>
        <taxon>Bacillota</taxon>
        <taxon>Bacilli</taxon>
        <taxon>Lactobacillales</taxon>
        <taxon>Lactobacillaceae</taxon>
        <taxon>Nicoliella</taxon>
    </lineage>
</organism>
<dbReference type="NCBIfam" id="TIGR01662">
    <property type="entry name" value="HAD-SF-IIIA"/>
    <property type="match status" value="1"/>
</dbReference>
<evidence type="ECO:0000313" key="1">
    <source>
        <dbReference type="EMBL" id="MEJ6400508.1"/>
    </source>
</evidence>
<protein>
    <submittedName>
        <fullName evidence="1">YqeG family HAD IIIA-type phosphatase</fullName>
    </submittedName>
</protein>
<dbReference type="InterPro" id="IPR006549">
    <property type="entry name" value="HAD-SF_hydro_IIIA"/>
</dbReference>
<dbReference type="RefSeq" id="WP_339960314.1">
    <property type="nucleotide sequence ID" value="NZ_JAWMWH010000001.1"/>
</dbReference>
<dbReference type="InterPro" id="IPR010021">
    <property type="entry name" value="PGPP1/Gep4"/>
</dbReference>
<dbReference type="Gene3D" id="3.40.50.1000">
    <property type="entry name" value="HAD superfamily/HAD-like"/>
    <property type="match status" value="1"/>
</dbReference>
<name>A0ABU8SKS6_9LACO</name>
<proteinExistence type="predicted"/>